<sequence length="599" mass="65053">MQLLVDGRNTLGECVLWCDRTQRALWTDIQRSVLYAHTPASGETQSWPMPERLCCFALTDDDQRLLLGLASGLAFFDFASGELTRICEVAPEQPGTRLNDGRCDRQGRFVFGMFNEASNPKEAIGCFYRLNADLSLERLPLPPAAIANSICFSPDGRTMYFTDSQDGAIRCCDYDPLTGAIGAQRVFVAADVVAGEPDGSVIDAQGGLWSARWGASKVVRFTPDGKVERVVALPVPQPSCPAFGGSALDTLFVTTARKDMSAARLDAAPQSGGLFMQQLDVRGLPESRFRLATLKIGLVGLGKIAVDQHIPAIRNNPQLELVAGCSPRSSVEGLDVYRSLDEMLQAHPEIEAVAICTPPQVRQAIAEEAIAAGRHVFLEKPPAATLGEGEALHALASAHGVTVLAGWHSRFAPGVEPAREWMAARSIAAIRIEWRENVRQWHPGQRWIFEPGGMGVFDPGINSLSILTRLLGGGVVVQGAELRVPSNCNEPIQAELRMQGGAGVPIEACFDFLQEGEQTWSIHVAAVNGETMALHMGGKVMEVDGKLVLDEPEREYPRMYEHFARLIAARQSDLDMSPLRAVADARLVGKHVTVEPFVE</sequence>
<comment type="cofactor">
    <cofactor evidence="3">
        <name>Zn(2+)</name>
        <dbReference type="ChEBI" id="CHEBI:29105"/>
    </cofactor>
    <text evidence="3">Binds 1 divalent metal cation per subunit.</text>
</comment>
<dbReference type="PRINTS" id="PR01790">
    <property type="entry name" value="SMP30FAMILY"/>
</dbReference>
<dbReference type="Gene3D" id="3.30.360.10">
    <property type="entry name" value="Dihydrodipicolinate Reductase, domain 2"/>
    <property type="match status" value="1"/>
</dbReference>
<evidence type="ECO:0000256" key="3">
    <source>
        <dbReference type="PIRSR" id="PIRSR605511-2"/>
    </source>
</evidence>
<feature type="binding site" evidence="3">
    <location>
        <position position="13"/>
    </location>
    <ligand>
        <name>a divalent metal cation</name>
        <dbReference type="ChEBI" id="CHEBI:60240"/>
    </ligand>
</feature>
<evidence type="ECO:0000256" key="2">
    <source>
        <dbReference type="PIRSR" id="PIRSR605511-1"/>
    </source>
</evidence>
<dbReference type="PANTHER" id="PTHR10907:SF47">
    <property type="entry name" value="REGUCALCIN"/>
    <property type="match status" value="1"/>
</dbReference>
<dbReference type="SUPFAM" id="SSF63829">
    <property type="entry name" value="Calcium-dependent phosphotriesterase"/>
    <property type="match status" value="1"/>
</dbReference>
<name>A0A6N9HNC0_9BURK</name>
<feature type="active site" description="Proton donor/acceptor" evidence="2">
    <location>
        <position position="198"/>
    </location>
</feature>
<dbReference type="GO" id="GO:0005509">
    <property type="term" value="F:calcium ion binding"/>
    <property type="evidence" value="ECO:0007669"/>
    <property type="project" value="TreeGrafter"/>
</dbReference>
<keyword evidence="3" id="KW-0862">Zinc</keyword>
<evidence type="ECO:0000256" key="1">
    <source>
        <dbReference type="ARBA" id="ARBA00008853"/>
    </source>
</evidence>
<keyword evidence="7" id="KW-1185">Reference proteome</keyword>
<comment type="caution">
    <text evidence="6">The sequence shown here is derived from an EMBL/GenBank/DDBJ whole genome shotgun (WGS) entry which is preliminary data.</text>
</comment>
<dbReference type="InterPro" id="IPR036291">
    <property type="entry name" value="NAD(P)-bd_dom_sf"/>
</dbReference>
<dbReference type="SUPFAM" id="SSF51735">
    <property type="entry name" value="NAD(P)-binding Rossmann-fold domains"/>
    <property type="match status" value="1"/>
</dbReference>
<feature type="binding site" evidence="3">
    <location>
        <position position="148"/>
    </location>
    <ligand>
        <name>a divalent metal cation</name>
        <dbReference type="ChEBI" id="CHEBI:60240"/>
    </ligand>
</feature>
<feature type="binding site" evidence="3">
    <location>
        <position position="99"/>
    </location>
    <ligand>
        <name>substrate</name>
    </ligand>
</feature>
<proteinExistence type="inferred from homology"/>
<dbReference type="Proteomes" id="UP000448575">
    <property type="component" value="Unassembled WGS sequence"/>
</dbReference>
<dbReference type="GO" id="GO:0004341">
    <property type="term" value="F:gluconolactonase activity"/>
    <property type="evidence" value="ECO:0007669"/>
    <property type="project" value="TreeGrafter"/>
</dbReference>
<comment type="similarity">
    <text evidence="1">Belongs to the SMP-30/CGR1 family.</text>
</comment>
<evidence type="ECO:0000313" key="7">
    <source>
        <dbReference type="Proteomes" id="UP000448575"/>
    </source>
</evidence>
<dbReference type="InterPro" id="IPR013658">
    <property type="entry name" value="SGL"/>
</dbReference>
<feature type="binding site" evidence="3">
    <location>
        <position position="97"/>
    </location>
    <ligand>
        <name>substrate</name>
    </ligand>
</feature>
<feature type="binding site" evidence="3">
    <location>
        <position position="198"/>
    </location>
    <ligand>
        <name>a divalent metal cation</name>
        <dbReference type="ChEBI" id="CHEBI:60240"/>
    </ligand>
</feature>
<dbReference type="Pfam" id="PF08450">
    <property type="entry name" value="SGL"/>
    <property type="match status" value="1"/>
</dbReference>
<evidence type="ECO:0000313" key="6">
    <source>
        <dbReference type="EMBL" id="MYN04974.1"/>
    </source>
</evidence>
<dbReference type="EMBL" id="WWCJ01000023">
    <property type="protein sequence ID" value="MYN04974.1"/>
    <property type="molecule type" value="Genomic_DNA"/>
</dbReference>
<evidence type="ECO:0000259" key="4">
    <source>
        <dbReference type="Pfam" id="PF01408"/>
    </source>
</evidence>
<dbReference type="Gene3D" id="2.120.10.30">
    <property type="entry name" value="TolB, C-terminal domain"/>
    <property type="match status" value="1"/>
</dbReference>
<keyword evidence="3" id="KW-0479">Metal-binding</keyword>
<gene>
    <name evidence="6" type="ORF">GTP41_23035</name>
</gene>
<protein>
    <submittedName>
        <fullName evidence="6">Gfo/Idh/MocA family oxidoreductase</fullName>
    </submittedName>
</protein>
<dbReference type="Gene3D" id="3.40.50.720">
    <property type="entry name" value="NAD(P)-binding Rossmann-like Domain"/>
    <property type="match status" value="1"/>
</dbReference>
<dbReference type="Pfam" id="PF01408">
    <property type="entry name" value="GFO_IDH_MocA"/>
    <property type="match status" value="1"/>
</dbReference>
<feature type="domain" description="SMP-30/Gluconolactonase/LRE-like region" evidence="5">
    <location>
        <begin position="11"/>
        <end position="257"/>
    </location>
</feature>
<dbReference type="PANTHER" id="PTHR10907">
    <property type="entry name" value="REGUCALCIN"/>
    <property type="match status" value="1"/>
</dbReference>
<organism evidence="6 7">
    <name type="scientific">Pseudoduganella guangdongensis</name>
    <dbReference type="NCBI Taxonomy" id="2692179"/>
    <lineage>
        <taxon>Bacteria</taxon>
        <taxon>Pseudomonadati</taxon>
        <taxon>Pseudomonadota</taxon>
        <taxon>Betaproteobacteria</taxon>
        <taxon>Burkholderiales</taxon>
        <taxon>Oxalobacteraceae</taxon>
        <taxon>Telluria group</taxon>
        <taxon>Pseudoduganella</taxon>
    </lineage>
</organism>
<accession>A0A6N9HNC0</accession>
<dbReference type="InterPro" id="IPR011042">
    <property type="entry name" value="6-blade_b-propeller_TolB-like"/>
</dbReference>
<dbReference type="AlphaFoldDB" id="A0A6N9HNC0"/>
<reference evidence="6 7" key="1">
    <citation type="submission" date="2019-12" db="EMBL/GenBank/DDBJ databases">
        <title>Novel species isolated from a subtropical stream in China.</title>
        <authorList>
            <person name="Lu H."/>
        </authorList>
    </citation>
    <scope>NUCLEOTIDE SEQUENCE [LARGE SCALE GENOMIC DNA]</scope>
    <source>
        <strain evidence="6 7">DS3</strain>
    </source>
</reference>
<feature type="domain" description="Gfo/Idh/MocA-like oxidoreductase N-terminal" evidence="4">
    <location>
        <begin position="294"/>
        <end position="405"/>
    </location>
</feature>
<evidence type="ECO:0000259" key="5">
    <source>
        <dbReference type="Pfam" id="PF08450"/>
    </source>
</evidence>
<dbReference type="GO" id="GO:0019853">
    <property type="term" value="P:L-ascorbic acid biosynthetic process"/>
    <property type="evidence" value="ECO:0007669"/>
    <property type="project" value="TreeGrafter"/>
</dbReference>
<dbReference type="GO" id="GO:0000166">
    <property type="term" value="F:nucleotide binding"/>
    <property type="evidence" value="ECO:0007669"/>
    <property type="project" value="InterPro"/>
</dbReference>
<dbReference type="InterPro" id="IPR000683">
    <property type="entry name" value="Gfo/Idh/MocA-like_OxRdtase_N"/>
</dbReference>
<dbReference type="InterPro" id="IPR005511">
    <property type="entry name" value="SMP-30"/>
</dbReference>